<protein>
    <submittedName>
        <fullName evidence="1">24259_t:CDS:1</fullName>
    </submittedName>
</protein>
<name>A0ACA9SX31_9GLOM</name>
<gene>
    <name evidence="1" type="ORF">RPERSI_LOCUS35792</name>
</gene>
<dbReference type="EMBL" id="CAJVQC010167614">
    <property type="protein sequence ID" value="CAG8849835.1"/>
    <property type="molecule type" value="Genomic_DNA"/>
</dbReference>
<organism evidence="1 2">
    <name type="scientific">Racocetra persica</name>
    <dbReference type="NCBI Taxonomy" id="160502"/>
    <lineage>
        <taxon>Eukaryota</taxon>
        <taxon>Fungi</taxon>
        <taxon>Fungi incertae sedis</taxon>
        <taxon>Mucoromycota</taxon>
        <taxon>Glomeromycotina</taxon>
        <taxon>Glomeromycetes</taxon>
        <taxon>Diversisporales</taxon>
        <taxon>Gigasporaceae</taxon>
        <taxon>Racocetra</taxon>
    </lineage>
</organism>
<accession>A0ACA9SX31</accession>
<feature type="non-terminal residue" evidence="1">
    <location>
        <position position="1"/>
    </location>
</feature>
<feature type="non-terminal residue" evidence="1">
    <location>
        <position position="46"/>
    </location>
</feature>
<sequence length="46" mass="4820">REPFKSSLVGLNAMTTVSLEVPLGVLLLELFGSKAVFAVQGPDSSN</sequence>
<evidence type="ECO:0000313" key="2">
    <source>
        <dbReference type="Proteomes" id="UP000789920"/>
    </source>
</evidence>
<evidence type="ECO:0000313" key="1">
    <source>
        <dbReference type="EMBL" id="CAG8849835.1"/>
    </source>
</evidence>
<dbReference type="Proteomes" id="UP000789920">
    <property type="component" value="Unassembled WGS sequence"/>
</dbReference>
<proteinExistence type="predicted"/>
<reference evidence="1" key="1">
    <citation type="submission" date="2021-06" db="EMBL/GenBank/DDBJ databases">
        <authorList>
            <person name="Kallberg Y."/>
            <person name="Tangrot J."/>
            <person name="Rosling A."/>
        </authorList>
    </citation>
    <scope>NUCLEOTIDE SEQUENCE</scope>
    <source>
        <strain evidence="1">MA461A</strain>
    </source>
</reference>
<comment type="caution">
    <text evidence="1">The sequence shown here is derived from an EMBL/GenBank/DDBJ whole genome shotgun (WGS) entry which is preliminary data.</text>
</comment>
<keyword evidence="2" id="KW-1185">Reference proteome</keyword>